<sequence length="57" mass="6109">MEDFSHVCTRGDACFSQEQDSPLRSPHVGEWSEEDLPQGVGPSSSAGSRPGRESGEC</sequence>
<feature type="compositionally biased region" description="Low complexity" evidence="1">
    <location>
        <begin position="39"/>
        <end position="49"/>
    </location>
</feature>
<feature type="region of interest" description="Disordered" evidence="1">
    <location>
        <begin position="1"/>
        <end position="57"/>
    </location>
</feature>
<organism evidence="2 3">
    <name type="scientific">Rhinopithecus bieti</name>
    <name type="common">Black snub-nosed monkey</name>
    <name type="synonym">Pygathrix bieti</name>
    <dbReference type="NCBI Taxonomy" id="61621"/>
    <lineage>
        <taxon>Eukaryota</taxon>
        <taxon>Metazoa</taxon>
        <taxon>Chordata</taxon>
        <taxon>Craniata</taxon>
        <taxon>Vertebrata</taxon>
        <taxon>Euteleostomi</taxon>
        <taxon>Mammalia</taxon>
        <taxon>Eutheria</taxon>
        <taxon>Euarchontoglires</taxon>
        <taxon>Primates</taxon>
        <taxon>Haplorrhini</taxon>
        <taxon>Catarrhini</taxon>
        <taxon>Cercopithecidae</taxon>
        <taxon>Colobinae</taxon>
        <taxon>Rhinopithecus</taxon>
    </lineage>
</organism>
<accession>A0A2K6KXZ0</accession>
<reference evidence="2" key="2">
    <citation type="submission" date="2025-08" db="UniProtKB">
        <authorList>
            <consortium name="Ensembl"/>
        </authorList>
    </citation>
    <scope>IDENTIFICATION</scope>
</reference>
<dbReference type="Proteomes" id="UP000233180">
    <property type="component" value="Unassembled WGS sequence"/>
</dbReference>
<evidence type="ECO:0000313" key="2">
    <source>
        <dbReference type="Ensembl" id="ENSRBIP00000016135.1"/>
    </source>
</evidence>
<name>A0A2K6KXZ0_RHIBE</name>
<dbReference type="AlphaFoldDB" id="A0A2K6KXZ0"/>
<reference evidence="2 3" key="1">
    <citation type="submission" date="2016-06" db="EMBL/GenBank/DDBJ databases">
        <title>Genome of Rhinopithecus bieti.</title>
        <authorList>
            <person name="Wu"/>
            <person name="C.-I. and Zhang"/>
            <person name="Y."/>
        </authorList>
    </citation>
    <scope>NUCLEOTIDE SEQUENCE</scope>
</reference>
<keyword evidence="3" id="KW-1185">Reference proteome</keyword>
<evidence type="ECO:0000313" key="3">
    <source>
        <dbReference type="Proteomes" id="UP000233180"/>
    </source>
</evidence>
<evidence type="ECO:0000256" key="1">
    <source>
        <dbReference type="SAM" id="MobiDB-lite"/>
    </source>
</evidence>
<dbReference type="Ensembl" id="ENSRBIT00000039981.1">
    <property type="protein sequence ID" value="ENSRBIP00000016135.1"/>
    <property type="gene ID" value="ENSRBIG00000032130.1"/>
</dbReference>
<proteinExistence type="predicted"/>
<protein>
    <submittedName>
        <fullName evidence="2">Uncharacterized protein</fullName>
    </submittedName>
</protein>
<reference evidence="2" key="3">
    <citation type="submission" date="2025-09" db="UniProtKB">
        <authorList>
            <consortium name="Ensembl"/>
        </authorList>
    </citation>
    <scope>IDENTIFICATION</scope>
</reference>